<keyword evidence="3 5" id="KW-0479">Metal-binding</keyword>
<dbReference type="PANTHER" id="PTHR20854">
    <property type="entry name" value="INOSITOL MONOPHOSPHATASE"/>
    <property type="match status" value="1"/>
</dbReference>
<comment type="similarity">
    <text evidence="6">Belongs to the inositol monophosphatase superfamily.</text>
</comment>
<comment type="catalytic activity">
    <reaction evidence="1 6">
        <text>a myo-inositol phosphate + H2O = myo-inositol + phosphate</text>
        <dbReference type="Rhea" id="RHEA:24056"/>
        <dbReference type="ChEBI" id="CHEBI:15377"/>
        <dbReference type="ChEBI" id="CHEBI:17268"/>
        <dbReference type="ChEBI" id="CHEBI:43474"/>
        <dbReference type="ChEBI" id="CHEBI:84139"/>
        <dbReference type="EC" id="3.1.3.25"/>
    </reaction>
</comment>
<dbReference type="GO" id="GO:0046872">
    <property type="term" value="F:metal ion binding"/>
    <property type="evidence" value="ECO:0007669"/>
    <property type="project" value="UniProtKB-KW"/>
</dbReference>
<dbReference type="PRINTS" id="PR00377">
    <property type="entry name" value="IMPHPHTASES"/>
</dbReference>
<protein>
    <recommendedName>
        <fullName evidence="6">Inositol-1-monophosphatase</fullName>
        <ecNumber evidence="6">3.1.3.25</ecNumber>
    </recommendedName>
</protein>
<reference evidence="8" key="1">
    <citation type="submission" date="2022-04" db="EMBL/GenBank/DDBJ databases">
        <title>Corynebacterium kalidii LD5P10.</title>
        <authorList>
            <person name="Sun J.Q."/>
        </authorList>
    </citation>
    <scope>NUCLEOTIDE SEQUENCE</scope>
    <source>
        <strain evidence="8">LD5P10</strain>
    </source>
</reference>
<feature type="compositionally biased region" description="Basic and acidic residues" evidence="7">
    <location>
        <begin position="1"/>
        <end position="10"/>
    </location>
</feature>
<dbReference type="Gene3D" id="3.30.540.10">
    <property type="entry name" value="Fructose-1,6-Bisphosphatase, subunit A, domain 1"/>
    <property type="match status" value="1"/>
</dbReference>
<sequence>MADTTGRTEQKNATATPTSIRLDRGTTDADPTAVRDDLAGRSPEDLRVVAVTVATEAARHVRQARAEAVGGVGRLDVEDTKLSEVDPVTAIDRSSEGLIRRRLRELTDRGAGPDAVLGEEDGGALADTGVTWVVDPVDGTVNLVYGIPASAVSIAACVDGVPVAGAVADISHDTVYSACSGGDPVVTTGGVEQVGAGTVPGTVARSVDRLSAALVGTGFSYVASRRRAQASLLMDLLPEVRDIRRMGSAALDLCSVAVGQLDAYYEHGLGAWDHAAGSLIAARSGAVVFMPPLHCGHHDGVGILAAAPGIAGDLADRVLGATFASSEVHP</sequence>
<evidence type="ECO:0000256" key="4">
    <source>
        <dbReference type="ARBA" id="ARBA00022842"/>
    </source>
</evidence>
<evidence type="ECO:0000256" key="6">
    <source>
        <dbReference type="RuleBase" id="RU364068"/>
    </source>
</evidence>
<dbReference type="Gene3D" id="3.40.190.80">
    <property type="match status" value="1"/>
</dbReference>
<dbReference type="InterPro" id="IPR000760">
    <property type="entry name" value="Inositol_monophosphatase-like"/>
</dbReference>
<name>A0A9X1WI90_9CORY</name>
<feature type="binding site" evidence="5">
    <location>
        <position position="273"/>
    </location>
    <ligand>
        <name>Mg(2+)</name>
        <dbReference type="ChEBI" id="CHEBI:18420"/>
        <label>1</label>
        <note>catalytic</note>
    </ligand>
</feature>
<evidence type="ECO:0000256" key="5">
    <source>
        <dbReference type="PIRSR" id="PIRSR600760-2"/>
    </source>
</evidence>
<keyword evidence="6" id="KW-0378">Hydrolase</keyword>
<dbReference type="Pfam" id="PF00459">
    <property type="entry name" value="Inositol_P"/>
    <property type="match status" value="1"/>
</dbReference>
<feature type="binding site" evidence="5">
    <location>
        <position position="135"/>
    </location>
    <ligand>
        <name>Mg(2+)</name>
        <dbReference type="ChEBI" id="CHEBI:18420"/>
        <label>1</label>
        <note>catalytic</note>
    </ligand>
</feature>
<dbReference type="PROSITE" id="PS00630">
    <property type="entry name" value="IMP_2"/>
    <property type="match status" value="1"/>
</dbReference>
<dbReference type="GO" id="GO:0046854">
    <property type="term" value="P:phosphatidylinositol phosphate biosynthetic process"/>
    <property type="evidence" value="ECO:0007669"/>
    <property type="project" value="InterPro"/>
</dbReference>
<evidence type="ECO:0000313" key="8">
    <source>
        <dbReference type="EMBL" id="MCJ7859579.1"/>
    </source>
</evidence>
<dbReference type="EC" id="3.1.3.25" evidence="6"/>
<dbReference type="InterPro" id="IPR020550">
    <property type="entry name" value="Inositol_monophosphatase_CS"/>
</dbReference>
<gene>
    <name evidence="8" type="ORF">MUN33_12785</name>
</gene>
<evidence type="ECO:0000256" key="2">
    <source>
        <dbReference type="ARBA" id="ARBA00001946"/>
    </source>
</evidence>
<proteinExistence type="inferred from homology"/>
<feature type="compositionally biased region" description="Basic and acidic residues" evidence="7">
    <location>
        <begin position="21"/>
        <end position="40"/>
    </location>
</feature>
<dbReference type="InterPro" id="IPR033942">
    <property type="entry name" value="IMPase"/>
</dbReference>
<evidence type="ECO:0000256" key="3">
    <source>
        <dbReference type="ARBA" id="ARBA00022723"/>
    </source>
</evidence>
<dbReference type="AlphaFoldDB" id="A0A9X1WI90"/>
<dbReference type="PANTHER" id="PTHR20854:SF4">
    <property type="entry name" value="INOSITOL-1-MONOPHOSPHATASE-RELATED"/>
    <property type="match status" value="1"/>
</dbReference>
<organism evidence="8 9">
    <name type="scientific">Corynebacterium kalidii</name>
    <dbReference type="NCBI Taxonomy" id="2931982"/>
    <lineage>
        <taxon>Bacteria</taxon>
        <taxon>Bacillati</taxon>
        <taxon>Actinomycetota</taxon>
        <taxon>Actinomycetes</taxon>
        <taxon>Mycobacteriales</taxon>
        <taxon>Corynebacteriaceae</taxon>
        <taxon>Corynebacterium</taxon>
    </lineage>
</organism>
<feature type="binding site" evidence="5">
    <location>
        <position position="119"/>
    </location>
    <ligand>
        <name>Mg(2+)</name>
        <dbReference type="ChEBI" id="CHEBI:18420"/>
        <label>1</label>
        <note>catalytic</note>
    </ligand>
</feature>
<dbReference type="EMBL" id="JALIEA010000017">
    <property type="protein sequence ID" value="MCJ7859579.1"/>
    <property type="molecule type" value="Genomic_DNA"/>
</dbReference>
<evidence type="ECO:0000313" key="9">
    <source>
        <dbReference type="Proteomes" id="UP001139207"/>
    </source>
</evidence>
<evidence type="ECO:0000256" key="7">
    <source>
        <dbReference type="SAM" id="MobiDB-lite"/>
    </source>
</evidence>
<feature type="binding site" evidence="5">
    <location>
        <position position="138"/>
    </location>
    <ligand>
        <name>Mg(2+)</name>
        <dbReference type="ChEBI" id="CHEBI:18420"/>
        <label>1</label>
        <note>catalytic</note>
    </ligand>
</feature>
<dbReference type="RefSeq" id="WP_244805297.1">
    <property type="nucleotide sequence ID" value="NZ_JALIEA010000017.1"/>
</dbReference>
<dbReference type="Proteomes" id="UP001139207">
    <property type="component" value="Unassembled WGS sequence"/>
</dbReference>
<evidence type="ECO:0000256" key="1">
    <source>
        <dbReference type="ARBA" id="ARBA00001033"/>
    </source>
</evidence>
<comment type="cofactor">
    <cofactor evidence="2 5 6">
        <name>Mg(2+)</name>
        <dbReference type="ChEBI" id="CHEBI:18420"/>
    </cofactor>
</comment>
<keyword evidence="9" id="KW-1185">Reference proteome</keyword>
<feature type="region of interest" description="Disordered" evidence="7">
    <location>
        <begin position="1"/>
        <end position="40"/>
    </location>
</feature>
<dbReference type="GO" id="GO:0007165">
    <property type="term" value="P:signal transduction"/>
    <property type="evidence" value="ECO:0007669"/>
    <property type="project" value="TreeGrafter"/>
</dbReference>
<comment type="caution">
    <text evidence="8">The sequence shown here is derived from an EMBL/GenBank/DDBJ whole genome shotgun (WGS) entry which is preliminary data.</text>
</comment>
<keyword evidence="4 5" id="KW-0460">Magnesium</keyword>
<dbReference type="GO" id="GO:0008934">
    <property type="term" value="F:inositol monophosphate 1-phosphatase activity"/>
    <property type="evidence" value="ECO:0007669"/>
    <property type="project" value="InterPro"/>
</dbReference>
<dbReference type="CDD" id="cd01639">
    <property type="entry name" value="IMPase"/>
    <property type="match status" value="1"/>
</dbReference>
<dbReference type="SUPFAM" id="SSF56655">
    <property type="entry name" value="Carbohydrate phosphatase"/>
    <property type="match status" value="1"/>
</dbReference>
<accession>A0A9X1WI90</accession>
<dbReference type="GO" id="GO:0006020">
    <property type="term" value="P:inositol metabolic process"/>
    <property type="evidence" value="ECO:0007669"/>
    <property type="project" value="TreeGrafter"/>
</dbReference>